<dbReference type="PANTHER" id="PTHR31422">
    <property type="entry name" value="BNAANNG28530D PROTEIN"/>
    <property type="match status" value="1"/>
</dbReference>
<evidence type="ECO:0000256" key="1">
    <source>
        <dbReference type="ARBA" id="ARBA00004370"/>
    </source>
</evidence>
<accession>A0ABU6ZA73</accession>
<keyword evidence="3" id="KW-1133">Transmembrane helix</keyword>
<comment type="subcellular location">
    <subcellularLocation>
        <location evidence="1">Membrane</location>
    </subcellularLocation>
</comment>
<dbReference type="EMBL" id="JASCZI010271985">
    <property type="protein sequence ID" value="MED6218827.1"/>
    <property type="molecule type" value="Genomic_DNA"/>
</dbReference>
<keyword evidence="9" id="KW-1185">Reference proteome</keyword>
<feature type="region of interest" description="Disordered" evidence="6">
    <location>
        <begin position="164"/>
        <end position="196"/>
    </location>
</feature>
<feature type="domain" description="GTD-binding" evidence="7">
    <location>
        <begin position="14"/>
        <end position="112"/>
    </location>
</feature>
<evidence type="ECO:0000256" key="3">
    <source>
        <dbReference type="ARBA" id="ARBA00022989"/>
    </source>
</evidence>
<keyword evidence="5" id="KW-0175">Coiled coil</keyword>
<evidence type="ECO:0000256" key="4">
    <source>
        <dbReference type="ARBA" id="ARBA00023136"/>
    </source>
</evidence>
<evidence type="ECO:0000259" key="7">
    <source>
        <dbReference type="PROSITE" id="PS51775"/>
    </source>
</evidence>
<keyword evidence="2" id="KW-0812">Transmembrane</keyword>
<evidence type="ECO:0000256" key="2">
    <source>
        <dbReference type="ARBA" id="ARBA00022692"/>
    </source>
</evidence>
<name>A0ABU6ZA73_9FABA</name>
<feature type="compositionally biased region" description="Polar residues" evidence="6">
    <location>
        <begin position="173"/>
        <end position="188"/>
    </location>
</feature>
<evidence type="ECO:0000256" key="6">
    <source>
        <dbReference type="SAM" id="MobiDB-lite"/>
    </source>
</evidence>
<evidence type="ECO:0000313" key="9">
    <source>
        <dbReference type="Proteomes" id="UP001341840"/>
    </source>
</evidence>
<dbReference type="Proteomes" id="UP001341840">
    <property type="component" value="Unassembled WGS sequence"/>
</dbReference>
<dbReference type="PANTHER" id="PTHR31422:SF1">
    <property type="entry name" value="GTD-BINDING DOMAIN-CONTAINING PROTEIN"/>
    <property type="match status" value="1"/>
</dbReference>
<dbReference type="InterPro" id="IPR007656">
    <property type="entry name" value="GTD-bd"/>
</dbReference>
<gene>
    <name evidence="8" type="ORF">PIB30_030144</name>
</gene>
<comment type="caution">
    <text evidence="8">The sequence shown here is derived from an EMBL/GenBank/DDBJ whole genome shotgun (WGS) entry which is preliminary data.</text>
</comment>
<protein>
    <recommendedName>
        <fullName evidence="7">GTD-binding domain-containing protein</fullName>
    </recommendedName>
</protein>
<reference evidence="8 9" key="1">
    <citation type="journal article" date="2023" name="Plants (Basel)">
        <title>Bridging the Gap: Combining Genomics and Transcriptomics Approaches to Understand Stylosanthes scabra, an Orphan Legume from the Brazilian Caatinga.</title>
        <authorList>
            <person name="Ferreira-Neto J.R.C."/>
            <person name="da Silva M.D."/>
            <person name="Binneck E."/>
            <person name="de Melo N.F."/>
            <person name="da Silva R.H."/>
            <person name="de Melo A.L.T.M."/>
            <person name="Pandolfi V."/>
            <person name="Bustamante F.O."/>
            <person name="Brasileiro-Vidal A.C."/>
            <person name="Benko-Iseppon A.M."/>
        </authorList>
    </citation>
    <scope>NUCLEOTIDE SEQUENCE [LARGE SCALE GENOMIC DNA]</scope>
    <source>
        <tissue evidence="8">Leaves</tissue>
    </source>
</reference>
<evidence type="ECO:0000313" key="8">
    <source>
        <dbReference type="EMBL" id="MED6218827.1"/>
    </source>
</evidence>
<proteinExistence type="predicted"/>
<keyword evidence="4" id="KW-0472">Membrane</keyword>
<feature type="coiled-coil region" evidence="5">
    <location>
        <begin position="366"/>
        <end position="393"/>
    </location>
</feature>
<evidence type="ECO:0000256" key="5">
    <source>
        <dbReference type="SAM" id="Coils"/>
    </source>
</evidence>
<organism evidence="8 9">
    <name type="scientific">Stylosanthes scabra</name>
    <dbReference type="NCBI Taxonomy" id="79078"/>
    <lineage>
        <taxon>Eukaryota</taxon>
        <taxon>Viridiplantae</taxon>
        <taxon>Streptophyta</taxon>
        <taxon>Embryophyta</taxon>
        <taxon>Tracheophyta</taxon>
        <taxon>Spermatophyta</taxon>
        <taxon>Magnoliopsida</taxon>
        <taxon>eudicotyledons</taxon>
        <taxon>Gunneridae</taxon>
        <taxon>Pentapetalae</taxon>
        <taxon>rosids</taxon>
        <taxon>fabids</taxon>
        <taxon>Fabales</taxon>
        <taxon>Fabaceae</taxon>
        <taxon>Papilionoideae</taxon>
        <taxon>50 kb inversion clade</taxon>
        <taxon>dalbergioids sensu lato</taxon>
        <taxon>Dalbergieae</taxon>
        <taxon>Pterocarpus clade</taxon>
        <taxon>Stylosanthes</taxon>
    </lineage>
</organism>
<dbReference type="Pfam" id="PF04576">
    <property type="entry name" value="Zein-binding"/>
    <property type="match status" value="1"/>
</dbReference>
<dbReference type="PROSITE" id="PS51775">
    <property type="entry name" value="GTD_BINDING"/>
    <property type="match status" value="1"/>
</dbReference>
<sequence>MIETSTPSPVTTEADIAAMKETLRAQQLLLQQVHAELDQEREASATAASEAMEMILRLQGEKAAVKMEASHYKRMAEEKIGHAEATLEVFEELMYQKEMEITSLEFQVLAYKQKLLAYGVDINISELEFPDDLLLNRSEQNGEEDHSMRRLQSLPPIAFKNTFRAARKRDRSPSPTTLNFQAPKTAESNDQEDFANGSLDSYWNQIKRLDEKVKVISDCKESSGEICPRPRIRRGRSCTLLTQLSTASPSDQTDRVIFSNSSRLNPRESVASPSSAVNVHDVFEVPQASEIHEVSENGKRKLEKRVLEADSRLTKPDSLLSEEMVESNVKLDLDKRKSKLIPQKPNSKDMKALILQKKEEKDAEYNANALAEIQKLHQRIERLEREKISMRHEISHEGDKEEHLMLLKEIYKQITLIMSEIQSIKTETPTPGKNVLLDPLQEVVFYSMFNKYFCFFCYLQNNSFKLSMNRQCCIFGFDQGDLPERLSQTTDQIRISLSISTDDLSTKKIV</sequence>